<feature type="transmembrane region" description="Helical" evidence="1">
    <location>
        <begin position="54"/>
        <end position="73"/>
    </location>
</feature>
<accession>A0A2Z2N0A8</accession>
<dbReference type="AlphaFoldDB" id="A0A2Z2N0A8"/>
<dbReference type="GeneID" id="33318740"/>
<dbReference type="EMBL" id="CP015103">
    <property type="protein sequence ID" value="ASJ09700.1"/>
    <property type="molecule type" value="Genomic_DNA"/>
</dbReference>
<feature type="transmembrane region" description="Helical" evidence="1">
    <location>
        <begin position="79"/>
        <end position="102"/>
    </location>
</feature>
<evidence type="ECO:0000313" key="3">
    <source>
        <dbReference type="Proteomes" id="UP000250125"/>
    </source>
</evidence>
<name>A0A2Z2N0A8_9EURY</name>
<proteinExistence type="predicted"/>
<organism evidence="2 3">
    <name type="scientific">Thermococcus siculi</name>
    <dbReference type="NCBI Taxonomy" id="72803"/>
    <lineage>
        <taxon>Archaea</taxon>
        <taxon>Methanobacteriati</taxon>
        <taxon>Methanobacteriota</taxon>
        <taxon>Thermococci</taxon>
        <taxon>Thermococcales</taxon>
        <taxon>Thermococcaceae</taxon>
        <taxon>Thermococcus</taxon>
    </lineage>
</organism>
<dbReference type="RefSeq" id="WP_088856924.1">
    <property type="nucleotide sequence ID" value="NZ_CP015103.1"/>
</dbReference>
<feature type="transmembrane region" description="Helical" evidence="1">
    <location>
        <begin position="132"/>
        <end position="153"/>
    </location>
</feature>
<protein>
    <submittedName>
        <fullName evidence="2">Uncharacterized protein</fullName>
    </submittedName>
</protein>
<evidence type="ECO:0000256" key="1">
    <source>
        <dbReference type="SAM" id="Phobius"/>
    </source>
</evidence>
<dbReference type="Proteomes" id="UP000250125">
    <property type="component" value="Chromosome"/>
</dbReference>
<feature type="transmembrane region" description="Helical" evidence="1">
    <location>
        <begin position="109"/>
        <end position="126"/>
    </location>
</feature>
<evidence type="ECO:0000313" key="2">
    <source>
        <dbReference type="EMBL" id="ASJ09700.1"/>
    </source>
</evidence>
<dbReference type="OrthoDB" id="102601at2157"/>
<keyword evidence="1" id="KW-1133">Transmembrane helix</keyword>
<sequence>MKDEVKRLKPAVSTFFTWAVLALMFSSNFLVATIFGAGALIAWFAGSTERYKDLLVRAAGFFVMALAVFIARGGWVPEFLFLSLAGIGIGYLLAYAGIILWGSDFIERNFVAFVGIIAIAALLVAYPSPGRVLWAMFSLLVALALIYLAYLPVTYVSSRLGKRTPEELLPPAEPVPKNDPYSLELSRVVSAFVEKGEKAPLLVFLLRHSPGRALDVHIERAVKPIIDYRESLSPLAPPWVIEKRREEEKLRRRNLVEEVIKTLESMGGLG</sequence>
<feature type="transmembrane region" description="Helical" evidence="1">
    <location>
        <begin position="15"/>
        <end position="42"/>
    </location>
</feature>
<reference evidence="2 3" key="1">
    <citation type="submission" date="2016-04" db="EMBL/GenBank/DDBJ databases">
        <title>Complete genome sequence of Thermococcus siculi type strain RG-20.</title>
        <authorList>
            <person name="Oger P.M."/>
        </authorList>
    </citation>
    <scope>NUCLEOTIDE SEQUENCE [LARGE SCALE GENOMIC DNA]</scope>
    <source>
        <strain evidence="2 3">RG-20</strain>
    </source>
</reference>
<keyword evidence="3" id="KW-1185">Reference proteome</keyword>
<gene>
    <name evidence="2" type="ORF">A3L11_10825</name>
</gene>
<dbReference type="KEGG" id="tsl:A3L11_10825"/>
<keyword evidence="1" id="KW-0472">Membrane</keyword>
<keyword evidence="1" id="KW-0812">Transmembrane</keyword>